<keyword evidence="9" id="KW-1133">Transmembrane helix</keyword>
<evidence type="ECO:0000256" key="6">
    <source>
        <dbReference type="ARBA" id="ARBA00023128"/>
    </source>
</evidence>
<name>A0ABD2QF79_9PLAT</name>
<accession>A0ABD2QF79</accession>
<evidence type="ECO:0000256" key="4">
    <source>
        <dbReference type="ARBA" id="ARBA00022787"/>
    </source>
</evidence>
<evidence type="ECO:0000256" key="8">
    <source>
        <dbReference type="SAM" id="MobiDB-lite"/>
    </source>
</evidence>
<dbReference type="InterPro" id="IPR050931">
    <property type="entry name" value="Mito_Protein_Transport_Metaxin"/>
</dbReference>
<dbReference type="PANTHER" id="PTHR12289">
    <property type="entry name" value="METAXIN RELATED"/>
    <property type="match status" value="1"/>
</dbReference>
<evidence type="ECO:0000256" key="7">
    <source>
        <dbReference type="ARBA" id="ARBA00023136"/>
    </source>
</evidence>
<comment type="subcellular location">
    <subcellularLocation>
        <location evidence="1">Mitochondrion outer membrane</location>
    </subcellularLocation>
</comment>
<reference evidence="12 13" key="1">
    <citation type="submission" date="2024-11" db="EMBL/GenBank/DDBJ databases">
        <title>Adaptive evolution of stress response genes in parasites aligns with host niche diversity.</title>
        <authorList>
            <person name="Hahn C."/>
            <person name="Resl P."/>
        </authorList>
    </citation>
    <scope>NUCLEOTIDE SEQUENCE [LARGE SCALE GENOMIC DNA]</scope>
    <source>
        <strain evidence="12">EGGRZ-B1_66</strain>
        <tissue evidence="12">Body</tissue>
    </source>
</reference>
<dbReference type="Gene3D" id="1.20.1050.10">
    <property type="match status" value="1"/>
</dbReference>
<dbReference type="GO" id="GO:0005741">
    <property type="term" value="C:mitochondrial outer membrane"/>
    <property type="evidence" value="ECO:0007669"/>
    <property type="project" value="UniProtKB-SubCell"/>
</dbReference>
<dbReference type="AlphaFoldDB" id="A0ABD2QF79"/>
<keyword evidence="7 9" id="KW-0472">Membrane</keyword>
<feature type="domain" description="Metaxin glutathione S-transferase" evidence="11">
    <location>
        <begin position="161"/>
        <end position="230"/>
    </location>
</feature>
<gene>
    <name evidence="12" type="primary">MTX3</name>
    <name evidence="12" type="ORF">Ciccas_003144</name>
</gene>
<keyword evidence="3" id="KW-0813">Transport</keyword>
<feature type="domain" description="Mitochondrial outer membrane transport complex Sam37/metaxin N-terminal" evidence="10">
    <location>
        <begin position="11"/>
        <end position="121"/>
    </location>
</feature>
<feature type="region of interest" description="Disordered" evidence="8">
    <location>
        <begin position="297"/>
        <end position="319"/>
    </location>
</feature>
<dbReference type="PANTHER" id="PTHR12289:SF41">
    <property type="entry name" value="FAILED AXON CONNECTIONS-RELATED"/>
    <property type="match status" value="1"/>
</dbReference>
<evidence type="ECO:0000259" key="11">
    <source>
        <dbReference type="Pfam" id="PF17171"/>
    </source>
</evidence>
<evidence type="ECO:0000256" key="5">
    <source>
        <dbReference type="ARBA" id="ARBA00022927"/>
    </source>
</evidence>
<dbReference type="EMBL" id="JBJKFK010000276">
    <property type="protein sequence ID" value="KAL3318195.1"/>
    <property type="molecule type" value="Genomic_DNA"/>
</dbReference>
<evidence type="ECO:0000256" key="9">
    <source>
        <dbReference type="SAM" id="Phobius"/>
    </source>
</evidence>
<dbReference type="Proteomes" id="UP001626550">
    <property type="component" value="Unassembled WGS sequence"/>
</dbReference>
<keyword evidence="13" id="KW-1185">Reference proteome</keyword>
<evidence type="ECO:0000313" key="12">
    <source>
        <dbReference type="EMBL" id="KAL3318195.1"/>
    </source>
</evidence>
<keyword evidence="5" id="KW-0653">Protein transport</keyword>
<comment type="caution">
    <text evidence="12">The sequence shown here is derived from an EMBL/GenBank/DDBJ whole genome shotgun (WGS) entry which is preliminary data.</text>
</comment>
<evidence type="ECO:0000256" key="3">
    <source>
        <dbReference type="ARBA" id="ARBA00022448"/>
    </source>
</evidence>
<evidence type="ECO:0000256" key="1">
    <source>
        <dbReference type="ARBA" id="ARBA00004294"/>
    </source>
</evidence>
<proteinExistence type="inferred from homology"/>
<protein>
    <submittedName>
        <fullName evidence="12">Metaxin-3</fullName>
    </submittedName>
</protein>
<keyword evidence="9" id="KW-0812">Transmembrane</keyword>
<evidence type="ECO:0000256" key="2">
    <source>
        <dbReference type="ARBA" id="ARBA00009170"/>
    </source>
</evidence>
<dbReference type="InterPro" id="IPR019564">
    <property type="entry name" value="Sam37/metaxin_N"/>
</dbReference>
<keyword evidence="4" id="KW-1000">Mitochondrion outer membrane</keyword>
<comment type="similarity">
    <text evidence="2">Belongs to the metaxin family.</text>
</comment>
<dbReference type="SUPFAM" id="SSF47616">
    <property type="entry name" value="GST C-terminal domain-like"/>
    <property type="match status" value="1"/>
</dbReference>
<evidence type="ECO:0000259" key="10">
    <source>
        <dbReference type="Pfam" id="PF10568"/>
    </source>
</evidence>
<sequence>MKLTIVQKLQTYFYLGKSGTLLRNDEIRNPSYSLFQNLPVLFHANHSTTKVSNILSYLRNENYGLEYEFNDSEIVTLNTLINLVETNILPALNWFMWYEPSAYNVTRKYYKDSLNSYFGFLHINRWRWHVLNKCRSSQLELCLLSDKNDEIISKMLYDRCKQSLTALSHILAHKNYFLGDKASAADAYVFGRLAPFLIINHHMLRSNEQPHHLLIHIYGCNNLIEHSRRIQESCYSQAHGVFKASLDSLMEKSHSLKSGWFIPGFSEAAIFTIFFGSIFILYAKNMGLIQFKISDSENKRSKEQPHNSPSPPPGSSFHVKTFSDLVKDATEAEKT</sequence>
<dbReference type="GO" id="GO:0015031">
    <property type="term" value="P:protein transport"/>
    <property type="evidence" value="ECO:0007669"/>
    <property type="project" value="UniProtKB-KW"/>
</dbReference>
<keyword evidence="6" id="KW-0496">Mitochondrion</keyword>
<dbReference type="InterPro" id="IPR033468">
    <property type="entry name" value="Metaxin_GST"/>
</dbReference>
<organism evidence="12 13">
    <name type="scientific">Cichlidogyrus casuarinus</name>
    <dbReference type="NCBI Taxonomy" id="1844966"/>
    <lineage>
        <taxon>Eukaryota</taxon>
        <taxon>Metazoa</taxon>
        <taxon>Spiralia</taxon>
        <taxon>Lophotrochozoa</taxon>
        <taxon>Platyhelminthes</taxon>
        <taxon>Monogenea</taxon>
        <taxon>Monopisthocotylea</taxon>
        <taxon>Dactylogyridea</taxon>
        <taxon>Ancyrocephalidae</taxon>
        <taxon>Cichlidogyrus</taxon>
    </lineage>
</organism>
<dbReference type="Pfam" id="PF17171">
    <property type="entry name" value="GST_C_6"/>
    <property type="match status" value="1"/>
</dbReference>
<dbReference type="InterPro" id="IPR036282">
    <property type="entry name" value="Glutathione-S-Trfase_C_sf"/>
</dbReference>
<feature type="transmembrane region" description="Helical" evidence="9">
    <location>
        <begin position="260"/>
        <end position="283"/>
    </location>
</feature>
<evidence type="ECO:0000313" key="13">
    <source>
        <dbReference type="Proteomes" id="UP001626550"/>
    </source>
</evidence>
<dbReference type="Pfam" id="PF10568">
    <property type="entry name" value="Tom37"/>
    <property type="match status" value="1"/>
</dbReference>